<evidence type="ECO:0000259" key="2">
    <source>
        <dbReference type="Pfam" id="PF00149"/>
    </source>
</evidence>
<evidence type="ECO:0000256" key="1">
    <source>
        <dbReference type="SAM" id="Phobius"/>
    </source>
</evidence>
<comment type="caution">
    <text evidence="3">The sequence shown here is derived from an EMBL/GenBank/DDBJ whole genome shotgun (WGS) entry which is preliminary data.</text>
</comment>
<dbReference type="Proteomes" id="UP001143981">
    <property type="component" value="Unassembled WGS sequence"/>
</dbReference>
<reference evidence="3" key="1">
    <citation type="submission" date="2022-07" db="EMBL/GenBank/DDBJ databases">
        <title>Phylogenomic reconstructions and comparative analyses of Kickxellomycotina fungi.</title>
        <authorList>
            <person name="Reynolds N.K."/>
            <person name="Stajich J.E."/>
            <person name="Barry K."/>
            <person name="Grigoriev I.V."/>
            <person name="Crous P."/>
            <person name="Smith M.E."/>
        </authorList>
    </citation>
    <scope>NUCLEOTIDE SEQUENCE</scope>
    <source>
        <strain evidence="3">BCRC 34381</strain>
    </source>
</reference>
<protein>
    <recommendedName>
        <fullName evidence="2">Calcineurin-like phosphoesterase domain-containing protein</fullName>
    </recommendedName>
</protein>
<accession>A0A9W7Y3T7</accession>
<dbReference type="GO" id="GO:0016787">
    <property type="term" value="F:hydrolase activity"/>
    <property type="evidence" value="ECO:0007669"/>
    <property type="project" value="InterPro"/>
</dbReference>
<dbReference type="Pfam" id="PF10247">
    <property type="entry name" value="Romo1"/>
    <property type="match status" value="1"/>
</dbReference>
<dbReference type="Pfam" id="PF00149">
    <property type="entry name" value="Metallophos"/>
    <property type="match status" value="1"/>
</dbReference>
<dbReference type="PROSITE" id="PS51257">
    <property type="entry name" value="PROKAR_LIPOPROTEIN"/>
    <property type="match status" value="1"/>
</dbReference>
<feature type="non-terminal residue" evidence="3">
    <location>
        <position position="174"/>
    </location>
</feature>
<dbReference type="Gene3D" id="3.60.21.10">
    <property type="match status" value="1"/>
</dbReference>
<evidence type="ECO:0000313" key="4">
    <source>
        <dbReference type="Proteomes" id="UP001143981"/>
    </source>
</evidence>
<dbReference type="AlphaFoldDB" id="A0A9W7Y3T7"/>
<keyword evidence="4" id="KW-1185">Reference proteome</keyword>
<feature type="domain" description="Calcineurin-like phosphoesterase" evidence="2">
    <location>
        <begin position="63"/>
        <end position="166"/>
    </location>
</feature>
<dbReference type="OrthoDB" id="5409308at2759"/>
<keyword evidence="1" id="KW-1133">Transmembrane helix</keyword>
<keyword evidence="1" id="KW-0472">Membrane</keyword>
<dbReference type="InterPro" id="IPR029052">
    <property type="entry name" value="Metallo-depent_PP-like"/>
</dbReference>
<evidence type="ECO:0000313" key="3">
    <source>
        <dbReference type="EMBL" id="KAJ1726707.1"/>
    </source>
</evidence>
<dbReference type="GO" id="GO:0009166">
    <property type="term" value="P:nucleotide catabolic process"/>
    <property type="evidence" value="ECO:0007669"/>
    <property type="project" value="InterPro"/>
</dbReference>
<keyword evidence="1" id="KW-0812">Transmembrane</keyword>
<gene>
    <name evidence="3" type="ORF">LPJ61_005010</name>
</gene>
<dbReference type="InterPro" id="IPR018450">
    <property type="entry name" value="Romo1/Mgr2"/>
</dbReference>
<organism evidence="3 4">
    <name type="scientific">Coemansia biformis</name>
    <dbReference type="NCBI Taxonomy" id="1286918"/>
    <lineage>
        <taxon>Eukaryota</taxon>
        <taxon>Fungi</taxon>
        <taxon>Fungi incertae sedis</taxon>
        <taxon>Zoopagomycota</taxon>
        <taxon>Kickxellomycotina</taxon>
        <taxon>Kickxellomycetes</taxon>
        <taxon>Kickxellales</taxon>
        <taxon>Kickxellaceae</taxon>
        <taxon>Coemansia</taxon>
    </lineage>
</organism>
<sequence length="174" mass="18899">MRFGPGPRGYLGTIGQYALGSGASFGFFMMIGSCIRTDDDRMLTADDHFARLHSSMADGSQRLRILHFNDVYHVSGSGTEPVGGAARFGTMLHALQSDPAAGPTLTLFSGDAYFPSLESSISHGRHMVPVLNRLSIDASTFGNHEFDQGIDRLEGLIKDNNFPWVITNLTDKTT</sequence>
<dbReference type="PANTHER" id="PTHR11575:SF48">
    <property type="entry name" value="5'-NUCLEOTIDASE"/>
    <property type="match status" value="1"/>
</dbReference>
<dbReference type="PANTHER" id="PTHR11575">
    <property type="entry name" value="5'-NUCLEOTIDASE-RELATED"/>
    <property type="match status" value="1"/>
</dbReference>
<dbReference type="EMBL" id="JANBOI010001415">
    <property type="protein sequence ID" value="KAJ1726707.1"/>
    <property type="molecule type" value="Genomic_DNA"/>
</dbReference>
<dbReference type="SUPFAM" id="SSF56300">
    <property type="entry name" value="Metallo-dependent phosphatases"/>
    <property type="match status" value="1"/>
</dbReference>
<proteinExistence type="predicted"/>
<dbReference type="InterPro" id="IPR004843">
    <property type="entry name" value="Calcineurin-like_PHP"/>
</dbReference>
<feature type="transmembrane region" description="Helical" evidence="1">
    <location>
        <begin position="14"/>
        <end position="35"/>
    </location>
</feature>
<dbReference type="InterPro" id="IPR006179">
    <property type="entry name" value="5_nucleotidase/apyrase"/>
</dbReference>
<name>A0A9W7Y3T7_9FUNG</name>